<dbReference type="RefSeq" id="WP_344534958.1">
    <property type="nucleotide sequence ID" value="NZ_BAAAPE010000028.1"/>
</dbReference>
<evidence type="ECO:0008006" key="4">
    <source>
        <dbReference type="Google" id="ProtNLM"/>
    </source>
</evidence>
<feature type="region of interest" description="Disordered" evidence="1">
    <location>
        <begin position="177"/>
        <end position="224"/>
    </location>
</feature>
<accession>A0ABP5IK00</accession>
<evidence type="ECO:0000313" key="3">
    <source>
        <dbReference type="Proteomes" id="UP001500016"/>
    </source>
</evidence>
<comment type="caution">
    <text evidence="2">The sequence shown here is derived from an EMBL/GenBank/DDBJ whole genome shotgun (WGS) entry which is preliminary data.</text>
</comment>
<evidence type="ECO:0000256" key="1">
    <source>
        <dbReference type="SAM" id="MobiDB-lite"/>
    </source>
</evidence>
<name>A0ABP5IK00_9ACTN</name>
<proteinExistence type="predicted"/>
<sequence length="440" mass="45126">MTLTYHDIMHVNLSSLLDASRAWKRMGDKFRELQGRYSDHVRGLSDDSWRGAAFELYGSASDNTHSEFGAAKNEAHAISKILRDAHAQLTDSKGALSDYIEDLRTRGYTVSSQGEVFFEPDGPEEKRSLVQSGSWQAVMDEVADANAEIKKYVKSINEFDVGVKTALEAAVVEKEDKGAPGGFNADAKDVIPEPAAQNGGNKKDKTSTTSGGWHAEGSLKGNGLDAGRSASGVGYGRQGMAKAYIDLAHTTAEGSVSNGDVKLSGLADGYVGGKTSANFGVTESGIDAEAEASGGVRGLAEGRMEAGYFGAYGRGGYFAGAEAKGTAAVGAPQTGLGGKAFAGEKQTAAGGVEAGGIGIGGTAETWEGEGVEAFIGVEKDDNGTWHVGGRAGATPVLPVGGLVGLEITVDPGKVADTAKDWGGAVASGAGKLKDGVTGAF</sequence>
<dbReference type="EMBL" id="BAAAPE010000028">
    <property type="protein sequence ID" value="GAA2101890.1"/>
    <property type="molecule type" value="Genomic_DNA"/>
</dbReference>
<dbReference type="SUPFAM" id="SSF140453">
    <property type="entry name" value="EsxAB dimer-like"/>
    <property type="match status" value="1"/>
</dbReference>
<reference evidence="3" key="1">
    <citation type="journal article" date="2019" name="Int. J. Syst. Evol. Microbiol.">
        <title>The Global Catalogue of Microorganisms (GCM) 10K type strain sequencing project: providing services to taxonomists for standard genome sequencing and annotation.</title>
        <authorList>
            <consortium name="The Broad Institute Genomics Platform"/>
            <consortium name="The Broad Institute Genome Sequencing Center for Infectious Disease"/>
            <person name="Wu L."/>
            <person name="Ma J."/>
        </authorList>
    </citation>
    <scope>NUCLEOTIDE SEQUENCE [LARGE SCALE GENOMIC DNA]</scope>
    <source>
        <strain evidence="3">JCM 15478</strain>
    </source>
</reference>
<gene>
    <name evidence="2" type="ORF">GCM10009801_75520</name>
</gene>
<dbReference type="Proteomes" id="UP001500016">
    <property type="component" value="Unassembled WGS sequence"/>
</dbReference>
<organism evidence="2 3">
    <name type="scientific">Streptomyces albiaxialis</name>
    <dbReference type="NCBI Taxonomy" id="329523"/>
    <lineage>
        <taxon>Bacteria</taxon>
        <taxon>Bacillati</taxon>
        <taxon>Actinomycetota</taxon>
        <taxon>Actinomycetes</taxon>
        <taxon>Kitasatosporales</taxon>
        <taxon>Streptomycetaceae</taxon>
        <taxon>Streptomyces</taxon>
    </lineage>
</organism>
<dbReference type="InterPro" id="IPR036689">
    <property type="entry name" value="ESAT-6-like_sf"/>
</dbReference>
<protein>
    <recommendedName>
        <fullName evidence="4">WXG100 family type VII secretion target</fullName>
    </recommendedName>
</protein>
<keyword evidence="3" id="KW-1185">Reference proteome</keyword>
<evidence type="ECO:0000313" key="2">
    <source>
        <dbReference type="EMBL" id="GAA2101890.1"/>
    </source>
</evidence>